<dbReference type="AlphaFoldDB" id="A0A899NCE5"/>
<name>A0A899NCE5_ECOLX</name>
<evidence type="ECO:0000313" key="2">
    <source>
        <dbReference type="EMBL" id="QSM61372.1"/>
    </source>
</evidence>
<accession>A0A899NCE5</accession>
<dbReference type="SUPFAM" id="SSF52540">
    <property type="entry name" value="P-loop containing nucleoside triphosphate hydrolases"/>
    <property type="match status" value="1"/>
</dbReference>
<dbReference type="InterPro" id="IPR027417">
    <property type="entry name" value="P-loop_NTPase"/>
</dbReference>
<feature type="region of interest" description="Disordered" evidence="1">
    <location>
        <begin position="305"/>
        <end position="331"/>
    </location>
</feature>
<dbReference type="Pfam" id="PF05621">
    <property type="entry name" value="TniB"/>
    <property type="match status" value="1"/>
</dbReference>
<dbReference type="Gene3D" id="3.40.50.300">
    <property type="entry name" value="P-loop containing nucleotide triphosphate hydrolases"/>
    <property type="match status" value="1"/>
</dbReference>
<organism evidence="2">
    <name type="scientific">Escherichia coli</name>
    <dbReference type="NCBI Taxonomy" id="562"/>
    <lineage>
        <taxon>Bacteria</taxon>
        <taxon>Pseudomonadati</taxon>
        <taxon>Pseudomonadota</taxon>
        <taxon>Gammaproteobacteria</taxon>
        <taxon>Enterobacterales</taxon>
        <taxon>Enterobacteriaceae</taxon>
        <taxon>Escherichia</taxon>
    </lineage>
</organism>
<geneLocation type="plasmid" evidence="2">
    <name>pTE_C_3</name>
</geneLocation>
<proteinExistence type="predicted"/>
<sequence length="347" mass="38362">MSRPSPRRYGASSAFPTLTGLVALAAGLAAVYGPANAPLPADERIQRLRADRWIGYPRAVEALNRLEALYAWPNKQRMPNLLLVGPTNNGKSMIVEKFRRTHPASSDADQEHIPVLVVQMPSEPSVIRFYVALLAAMGAPLRPRPRLPEMEQLALALLRKVGVRMLVIDELHNVLAGNSVNRREFLNLLRFLGNELRIPLVGVGTRDAYLAIRSDDQLENRFEPMMLPVWEANDDCCSLLASFAASLPLRRPSPIATLDMARYLLTRSEGTIGELAHLLMAAAIVAVESGEEAINHRTLSMACRQPLAQPRHRGRTASDLEATGPSHPDMDLDARTDVRFRVLGVLR</sequence>
<gene>
    <name evidence="2" type="ORF">LDMDHDEC_00195</name>
</gene>
<reference evidence="2" key="1">
    <citation type="journal article" name="Environ. Pollut.">
        <title>Investigating the effects of municipal and hospital wastewaters on horizontal gene transfer.</title>
        <authorList>
            <person name="Hutinel M."/>
            <person name="Fick J."/>
            <person name="Larsson D.G.J."/>
            <person name="Flach C.F."/>
        </authorList>
    </citation>
    <scope>NUCLEOTIDE SEQUENCE</scope>
    <source>
        <strain evidence="2">CV601</strain>
    </source>
</reference>
<evidence type="ECO:0000256" key="1">
    <source>
        <dbReference type="SAM" id="MobiDB-lite"/>
    </source>
</evidence>
<dbReference type="InterPro" id="IPR008868">
    <property type="entry name" value="TniB"/>
</dbReference>
<dbReference type="EMBL" id="MW574938">
    <property type="protein sequence ID" value="QSM61372.1"/>
    <property type="molecule type" value="Genomic_DNA"/>
</dbReference>
<keyword evidence="2" id="KW-0614">Plasmid</keyword>
<protein>
    <submittedName>
        <fullName evidence="2">Uncharacterized protein</fullName>
    </submittedName>
</protein>